<protein>
    <submittedName>
        <fullName evidence="2">MarR family winged helix-turn-helix transcriptional regulator</fullName>
    </submittedName>
</protein>
<dbReference type="InterPro" id="IPR036388">
    <property type="entry name" value="WH-like_DNA-bd_sf"/>
</dbReference>
<dbReference type="EMBL" id="JALHAT010000020">
    <property type="protein sequence ID" value="MCJ1961388.1"/>
    <property type="molecule type" value="Genomic_DNA"/>
</dbReference>
<dbReference type="InterPro" id="IPR036390">
    <property type="entry name" value="WH_DNA-bd_sf"/>
</dbReference>
<dbReference type="RefSeq" id="WP_243800414.1">
    <property type="nucleotide sequence ID" value="NZ_JALHAT010000020.1"/>
</dbReference>
<gene>
    <name evidence="2" type="ORF">MTR65_11910</name>
</gene>
<sequence length="162" mass="18129">MTVSAPSKFRSIPDVERIARFRDRPAVWLSYGGAAVLGTYRERLEPLGLRPSWVTALAIVEEKEGITQSGLARELRINRASAMAISQRMDEEGLVLREALPGRNRTGLTLTARGKERLAQACAIERRMVEDWMGDIGEEDFEVFLRVLKTLVARAACSQHCD</sequence>
<proteinExistence type="predicted"/>
<dbReference type="PROSITE" id="PS50995">
    <property type="entry name" value="HTH_MARR_2"/>
    <property type="match status" value="1"/>
</dbReference>
<dbReference type="SUPFAM" id="SSF46785">
    <property type="entry name" value="Winged helix' DNA-binding domain"/>
    <property type="match status" value="1"/>
</dbReference>
<dbReference type="PANTHER" id="PTHR33164">
    <property type="entry name" value="TRANSCRIPTIONAL REGULATOR, MARR FAMILY"/>
    <property type="match status" value="1"/>
</dbReference>
<dbReference type="Gene3D" id="1.10.10.10">
    <property type="entry name" value="Winged helix-like DNA-binding domain superfamily/Winged helix DNA-binding domain"/>
    <property type="match status" value="1"/>
</dbReference>
<evidence type="ECO:0000313" key="3">
    <source>
        <dbReference type="Proteomes" id="UP001162802"/>
    </source>
</evidence>
<keyword evidence="3" id="KW-1185">Reference proteome</keyword>
<organism evidence="2 3">
    <name type="scientific">Novosphingobium mangrovi</name>
    <name type="common">ex Hu et al. 2023</name>
    <dbReference type="NCBI Taxonomy" id="2930094"/>
    <lineage>
        <taxon>Bacteria</taxon>
        <taxon>Pseudomonadati</taxon>
        <taxon>Pseudomonadota</taxon>
        <taxon>Alphaproteobacteria</taxon>
        <taxon>Sphingomonadales</taxon>
        <taxon>Sphingomonadaceae</taxon>
        <taxon>Novosphingobium</taxon>
    </lineage>
</organism>
<dbReference type="InterPro" id="IPR039422">
    <property type="entry name" value="MarR/SlyA-like"/>
</dbReference>
<dbReference type="SMART" id="SM00347">
    <property type="entry name" value="HTH_MARR"/>
    <property type="match status" value="1"/>
</dbReference>
<dbReference type="Proteomes" id="UP001162802">
    <property type="component" value="Unassembled WGS sequence"/>
</dbReference>
<dbReference type="InterPro" id="IPR000835">
    <property type="entry name" value="HTH_MarR-typ"/>
</dbReference>
<dbReference type="Pfam" id="PF12802">
    <property type="entry name" value="MarR_2"/>
    <property type="match status" value="1"/>
</dbReference>
<dbReference type="PANTHER" id="PTHR33164:SF43">
    <property type="entry name" value="HTH-TYPE TRANSCRIPTIONAL REPRESSOR YETL"/>
    <property type="match status" value="1"/>
</dbReference>
<evidence type="ECO:0000259" key="1">
    <source>
        <dbReference type="PROSITE" id="PS50995"/>
    </source>
</evidence>
<reference evidence="2" key="1">
    <citation type="submission" date="2022-03" db="EMBL/GenBank/DDBJ databases">
        <title>Identification of a novel bacterium isolated from mangrove sediments.</title>
        <authorList>
            <person name="Pan X."/>
        </authorList>
    </citation>
    <scope>NUCLEOTIDE SEQUENCE</scope>
    <source>
        <strain evidence="2">B2637</strain>
    </source>
</reference>
<comment type="caution">
    <text evidence="2">The sequence shown here is derived from an EMBL/GenBank/DDBJ whole genome shotgun (WGS) entry which is preliminary data.</text>
</comment>
<name>A0ABT0ADW2_9SPHN</name>
<evidence type="ECO:0000313" key="2">
    <source>
        <dbReference type="EMBL" id="MCJ1961388.1"/>
    </source>
</evidence>
<feature type="domain" description="HTH marR-type" evidence="1">
    <location>
        <begin position="8"/>
        <end position="153"/>
    </location>
</feature>
<accession>A0ABT0ADW2</accession>